<proteinExistence type="predicted"/>
<name>A0A382XKW0_9ZZZZ</name>
<sequence>MYTIFFIAVSFSGFESEVRFAIGLSIVIISIY</sequence>
<dbReference type="EMBL" id="UINC01168524">
    <property type="protein sequence ID" value="SVD71593.1"/>
    <property type="molecule type" value="Genomic_DNA"/>
</dbReference>
<reference evidence="1" key="1">
    <citation type="submission" date="2018-05" db="EMBL/GenBank/DDBJ databases">
        <authorList>
            <person name="Lanie J.A."/>
            <person name="Ng W.-L."/>
            <person name="Kazmierczak K.M."/>
            <person name="Andrzejewski T.M."/>
            <person name="Davidsen T.M."/>
            <person name="Wayne K.J."/>
            <person name="Tettelin H."/>
            <person name="Glass J.I."/>
            <person name="Rusch D."/>
            <person name="Podicherti R."/>
            <person name="Tsui H.-C.T."/>
            <person name="Winkler M.E."/>
        </authorList>
    </citation>
    <scope>NUCLEOTIDE SEQUENCE</scope>
</reference>
<protein>
    <submittedName>
        <fullName evidence="1">Uncharacterized protein</fullName>
    </submittedName>
</protein>
<organism evidence="1">
    <name type="scientific">marine metagenome</name>
    <dbReference type="NCBI Taxonomy" id="408172"/>
    <lineage>
        <taxon>unclassified sequences</taxon>
        <taxon>metagenomes</taxon>
        <taxon>ecological metagenomes</taxon>
    </lineage>
</organism>
<dbReference type="AlphaFoldDB" id="A0A382XKW0"/>
<feature type="non-terminal residue" evidence="1">
    <location>
        <position position="32"/>
    </location>
</feature>
<accession>A0A382XKW0</accession>
<evidence type="ECO:0000313" key="1">
    <source>
        <dbReference type="EMBL" id="SVD71593.1"/>
    </source>
</evidence>
<gene>
    <name evidence="1" type="ORF">METZ01_LOCUS424447</name>
</gene>